<dbReference type="Gene3D" id="3.40.50.720">
    <property type="entry name" value="NAD(P)-binding Rossmann-like Domain"/>
    <property type="match status" value="1"/>
</dbReference>
<reference evidence="2 3" key="1">
    <citation type="submission" date="2018-06" db="EMBL/GenBank/DDBJ databases">
        <title>Complete Genome Sequence of the Microcystin-Degrading Bacterium Sphingosinicella microcystinivorans Strain B-9.</title>
        <authorList>
            <person name="Jin H."/>
            <person name="Nishizawa T."/>
            <person name="Guo Y."/>
            <person name="Nishizawa A."/>
            <person name="Park H."/>
            <person name="Kato H."/>
            <person name="Tsuji K."/>
            <person name="Harada K."/>
        </authorList>
    </citation>
    <scope>NUCLEOTIDE SEQUENCE [LARGE SCALE GENOMIC DNA]</scope>
    <source>
        <strain evidence="2 3">B9</strain>
    </source>
</reference>
<dbReference type="EMBL" id="AP018711">
    <property type="protein sequence ID" value="BBE35523.1"/>
    <property type="molecule type" value="Genomic_DNA"/>
</dbReference>
<dbReference type="InterPro" id="IPR016135">
    <property type="entry name" value="UBQ-conjugating_enzyme/RWD"/>
</dbReference>
<dbReference type="InterPro" id="IPR045886">
    <property type="entry name" value="ThiF/MoeB/HesA"/>
</dbReference>
<dbReference type="InterPro" id="IPR000594">
    <property type="entry name" value="ThiF_NAD_FAD-bd"/>
</dbReference>
<dbReference type="CDD" id="cd01483">
    <property type="entry name" value="E1_enzyme_family"/>
    <property type="match status" value="1"/>
</dbReference>
<organism evidence="2 3">
    <name type="scientific">Sphingosinicella microcystinivorans</name>
    <dbReference type="NCBI Taxonomy" id="335406"/>
    <lineage>
        <taxon>Bacteria</taxon>
        <taxon>Pseudomonadati</taxon>
        <taxon>Pseudomonadota</taxon>
        <taxon>Alphaproteobacteria</taxon>
        <taxon>Sphingomonadales</taxon>
        <taxon>Sphingosinicellaceae</taxon>
        <taxon>Sphingosinicella</taxon>
    </lineage>
</organism>
<evidence type="ECO:0000313" key="2">
    <source>
        <dbReference type="EMBL" id="BBE35523.1"/>
    </source>
</evidence>
<name>A0AAD1D8V6_SPHMI</name>
<proteinExistence type="predicted"/>
<evidence type="ECO:0000313" key="3">
    <source>
        <dbReference type="Proteomes" id="UP000275727"/>
    </source>
</evidence>
<dbReference type="SUPFAM" id="SSF69572">
    <property type="entry name" value="Activating enzymes of the ubiquitin-like proteins"/>
    <property type="match status" value="1"/>
</dbReference>
<gene>
    <name evidence="2" type="ORF">SmB9_31810</name>
</gene>
<dbReference type="KEGG" id="smic:SmB9_31810"/>
<protein>
    <recommendedName>
        <fullName evidence="1">THIF-type NAD/FAD binding fold domain-containing protein</fullName>
    </recommendedName>
</protein>
<dbReference type="GO" id="GO:0008641">
    <property type="term" value="F:ubiquitin-like modifier activating enzyme activity"/>
    <property type="evidence" value="ECO:0007669"/>
    <property type="project" value="InterPro"/>
</dbReference>
<dbReference type="Gene3D" id="3.10.110.10">
    <property type="entry name" value="Ubiquitin Conjugating Enzyme"/>
    <property type="match status" value="1"/>
</dbReference>
<sequence>MIWWTDQPRRARSERQAIADLVEAHDWLQSVTWRLNNELQFVADFEIAHLGATHALSITYPHFFPAMPPQVAPREEIRISQHQYGAGGELCLEYRPDNWEPGFTGAMMIESAYRLLAGENPAQDEHADVLSAHRQTTAQEVRNLKYRALIDAGLIEILAQLPECEAQPFTFDEHYYAQHWLAHPRQLGASDTPPLWSAPARLADPRSRNGFAFRLPDDVDIPFEGNYAFLEKIVTAMKFAPALERMAESSDEMPLLLFHRGIARLYSVGGGTGVRIVYTYRTIDVPNGEQRLSAEHAGLPDRSVAIVGCGSVGSKVAATLARAGVGTFVLVDGDLALPGNLVRNELDWRAIGLNKPDALAARLREINPEVKTVVRRILLGGQESSASTDSALQRIGRCDLIIDATADAQIFNLCGEVARVEKRPFLWGEVFAGGIGGLIGRLRPELDPPPPAARRQILRWCEDNGVPWIADEGGQYSLQIDAEKPPLIADDGDVSVIAAHMSRMAIDVLKGGDTHFPNSAYAIGLDRQWMFAAPFDTWPIDLVAEGAWGTEVDENASAELGALVSELFPKLDGDGSEG</sequence>
<dbReference type="Pfam" id="PF00899">
    <property type="entry name" value="ThiF"/>
    <property type="match status" value="1"/>
</dbReference>
<evidence type="ECO:0000259" key="1">
    <source>
        <dbReference type="Pfam" id="PF00899"/>
    </source>
</evidence>
<feature type="domain" description="THIF-type NAD/FAD binding fold" evidence="1">
    <location>
        <begin position="301"/>
        <end position="431"/>
    </location>
</feature>
<dbReference type="Proteomes" id="UP000275727">
    <property type="component" value="Chromosome"/>
</dbReference>
<dbReference type="GO" id="GO:0061504">
    <property type="term" value="P:cyclic threonylcarbamoyladenosine biosynthetic process"/>
    <property type="evidence" value="ECO:0007669"/>
    <property type="project" value="TreeGrafter"/>
</dbReference>
<dbReference type="GO" id="GO:0061503">
    <property type="term" value="F:tRNA threonylcarbamoyladenosine dehydratase"/>
    <property type="evidence" value="ECO:0007669"/>
    <property type="project" value="TreeGrafter"/>
</dbReference>
<dbReference type="PANTHER" id="PTHR43267">
    <property type="entry name" value="TRNA THREONYLCARBAMOYLADENOSINE DEHYDRATASE"/>
    <property type="match status" value="1"/>
</dbReference>
<dbReference type="SUPFAM" id="SSF54495">
    <property type="entry name" value="UBC-like"/>
    <property type="match status" value="1"/>
</dbReference>
<dbReference type="PANTHER" id="PTHR43267:SF1">
    <property type="entry name" value="TRNA THREONYLCARBAMOYLADENOSINE DEHYDRATASE"/>
    <property type="match status" value="1"/>
</dbReference>
<dbReference type="RefSeq" id="WP_160119255.1">
    <property type="nucleotide sequence ID" value="NZ_AP018711.1"/>
</dbReference>
<accession>A0AAD1D8V6</accession>
<dbReference type="InterPro" id="IPR035985">
    <property type="entry name" value="Ubiquitin-activating_enz"/>
</dbReference>
<dbReference type="AlphaFoldDB" id="A0AAD1D8V6"/>